<dbReference type="PANTHER" id="PTHR22898:SF14">
    <property type="entry name" value="L-FUCOSYLTRANSFERASE"/>
    <property type="match status" value="1"/>
</dbReference>
<evidence type="ECO:0000313" key="3">
    <source>
        <dbReference type="EMBL" id="EGT53114.1"/>
    </source>
</evidence>
<dbReference type="eggNOG" id="ENOG502TG0A">
    <property type="taxonomic scope" value="Eukaryota"/>
</dbReference>
<evidence type="ECO:0000256" key="1">
    <source>
        <dbReference type="ARBA" id="ARBA00022676"/>
    </source>
</evidence>
<dbReference type="PANTHER" id="PTHR22898">
    <property type="entry name" value="UNCHARACTERIZED GLYCOSOL TRANSFERASE-RELATED"/>
    <property type="match status" value="1"/>
</dbReference>
<organism evidence="4">
    <name type="scientific">Caenorhabditis brenneri</name>
    <name type="common">Nematode worm</name>
    <dbReference type="NCBI Taxonomy" id="135651"/>
    <lineage>
        <taxon>Eukaryota</taxon>
        <taxon>Metazoa</taxon>
        <taxon>Ecdysozoa</taxon>
        <taxon>Nematoda</taxon>
        <taxon>Chromadorea</taxon>
        <taxon>Rhabditida</taxon>
        <taxon>Rhabditina</taxon>
        <taxon>Rhabditomorpha</taxon>
        <taxon>Rhabditoidea</taxon>
        <taxon>Rhabditidae</taxon>
        <taxon>Peloderinae</taxon>
        <taxon>Caenorhabditis</taxon>
    </lineage>
</organism>
<dbReference type="GO" id="GO:0008107">
    <property type="term" value="F:galactoside 2-alpha-L-fucosyltransferase activity"/>
    <property type="evidence" value="ECO:0007669"/>
    <property type="project" value="InterPro"/>
</dbReference>
<dbReference type="OMA" id="VICVHIR"/>
<protein>
    <recommendedName>
        <fullName evidence="5">L-Fucosyltransferase</fullName>
    </recommendedName>
</protein>
<dbReference type="Pfam" id="PF01531">
    <property type="entry name" value="Glyco_transf_11"/>
    <property type="match status" value="1"/>
</dbReference>
<proteinExistence type="predicted"/>
<gene>
    <name evidence="3" type="ORF">CAEBREN_23422</name>
</gene>
<evidence type="ECO:0000313" key="4">
    <source>
        <dbReference type="Proteomes" id="UP000008068"/>
    </source>
</evidence>
<dbReference type="Proteomes" id="UP000008068">
    <property type="component" value="Unassembled WGS sequence"/>
</dbReference>
<evidence type="ECO:0008006" key="5">
    <source>
        <dbReference type="Google" id="ProtNLM"/>
    </source>
</evidence>
<dbReference type="GO" id="GO:0005975">
    <property type="term" value="P:carbohydrate metabolic process"/>
    <property type="evidence" value="ECO:0007669"/>
    <property type="project" value="InterPro"/>
</dbReference>
<dbReference type="GO" id="GO:0016020">
    <property type="term" value="C:membrane"/>
    <property type="evidence" value="ECO:0007669"/>
    <property type="project" value="InterPro"/>
</dbReference>
<dbReference type="OrthoDB" id="5842125at2759"/>
<dbReference type="CDD" id="cd11301">
    <property type="entry name" value="Fut1_Fut2_like"/>
    <property type="match status" value="1"/>
</dbReference>
<reference evidence="4" key="1">
    <citation type="submission" date="2011-07" db="EMBL/GenBank/DDBJ databases">
        <authorList>
            <consortium name="Caenorhabditis brenneri Sequencing and Analysis Consortium"/>
            <person name="Wilson R.K."/>
        </authorList>
    </citation>
    <scope>NUCLEOTIDE SEQUENCE [LARGE SCALE GENOMIC DNA]</scope>
    <source>
        <strain evidence="4">PB2801</strain>
    </source>
</reference>
<evidence type="ECO:0000256" key="2">
    <source>
        <dbReference type="ARBA" id="ARBA00022679"/>
    </source>
</evidence>
<dbReference type="EMBL" id="GL380322">
    <property type="protein sequence ID" value="EGT53114.1"/>
    <property type="molecule type" value="Genomic_DNA"/>
</dbReference>
<dbReference type="InParanoid" id="G0PEN0"/>
<keyword evidence="4" id="KW-1185">Reference proteome</keyword>
<accession>G0PEN0</accession>
<name>G0PEN0_CAEBE</name>
<keyword evidence="2" id="KW-0808">Transferase</keyword>
<keyword evidence="1" id="KW-0328">Glycosyltransferase</keyword>
<sequence>MIISSEIMNTSSTIQPSNKKYLSSILAANSRLGNHLFELSSLYGLAKKLGRIPTFFIQDQQHKQMLKDVEEVMPGLTKQYFVVNESSWKYFPRMRTKLMSFLKTHPSDFLNLPRSDEKSKVICVHIRRTDFAGTGFHMAEDDFIMNSIKFLETEEQQNGNLSTVLFGDDFLFMEGLINQTMGSKMTFNSSWFISRNTPSDDILYARHHCDVVFITSPHSTFGWWMGFLSKGNQVYYNDIRYTDDQSLAAGNFQPDDYFPPYWTPIKYNNSNDTTVVESLK</sequence>
<dbReference type="InterPro" id="IPR002516">
    <property type="entry name" value="Glyco_trans_11"/>
</dbReference>
<dbReference type="InterPro" id="IPR052501">
    <property type="entry name" value="Alpha-1-2_FucT"/>
</dbReference>
<dbReference type="HOGENOM" id="CLU_038305_0_0_1"/>
<dbReference type="STRING" id="135651.G0PEN0"/>
<dbReference type="AlphaFoldDB" id="G0PEN0"/>